<evidence type="ECO:0000313" key="5">
    <source>
        <dbReference type="EMBL" id="SFS83670.1"/>
    </source>
</evidence>
<feature type="domain" description="Plasmid replication protein C C-terminal" evidence="4">
    <location>
        <begin position="278"/>
        <end position="377"/>
    </location>
</feature>
<evidence type="ECO:0000256" key="1">
    <source>
        <dbReference type="SAM" id="Coils"/>
    </source>
</evidence>
<dbReference type="Pfam" id="PF11800">
    <property type="entry name" value="RP-C_C"/>
    <property type="match status" value="1"/>
</dbReference>
<dbReference type="Gene3D" id="1.10.10.10">
    <property type="entry name" value="Winged helix-like DNA-binding domain superfamily/Winged helix DNA-binding domain"/>
    <property type="match status" value="1"/>
</dbReference>
<feature type="region of interest" description="Disordered" evidence="2">
    <location>
        <begin position="221"/>
        <end position="248"/>
    </location>
</feature>
<dbReference type="InterPro" id="IPR005090">
    <property type="entry name" value="RepC_N"/>
</dbReference>
<feature type="domain" description="Plasmid replication protein C N-terminal" evidence="3">
    <location>
        <begin position="5"/>
        <end position="163"/>
    </location>
</feature>
<gene>
    <name evidence="5" type="ORF">SAMN04488050_105259</name>
</gene>
<feature type="compositionally biased region" description="Polar residues" evidence="2">
    <location>
        <begin position="222"/>
        <end position="239"/>
    </location>
</feature>
<evidence type="ECO:0000256" key="2">
    <source>
        <dbReference type="SAM" id="MobiDB-lite"/>
    </source>
</evidence>
<evidence type="ECO:0000313" key="6">
    <source>
        <dbReference type="Proteomes" id="UP000199392"/>
    </source>
</evidence>
<dbReference type="InterPro" id="IPR021760">
    <property type="entry name" value="RepC_C"/>
</dbReference>
<dbReference type="STRING" id="311180.SAMN04488050_105259"/>
<dbReference type="NCBIfam" id="NF040974">
    <property type="entry name" value="RepABC_RepC"/>
    <property type="match status" value="1"/>
</dbReference>
<dbReference type="Proteomes" id="UP000199392">
    <property type="component" value="Unassembled WGS sequence"/>
</dbReference>
<dbReference type="InterPro" id="IPR047611">
    <property type="entry name" value="RepABC_RepC"/>
</dbReference>
<dbReference type="Pfam" id="PF03428">
    <property type="entry name" value="RP-C"/>
    <property type="match status" value="1"/>
</dbReference>
<dbReference type="InterPro" id="IPR036390">
    <property type="entry name" value="WH_DNA-bd_sf"/>
</dbReference>
<dbReference type="EMBL" id="FOZW01000005">
    <property type="protein sequence ID" value="SFS83670.1"/>
    <property type="molecule type" value="Genomic_DNA"/>
</dbReference>
<evidence type="ECO:0000259" key="4">
    <source>
        <dbReference type="Pfam" id="PF11800"/>
    </source>
</evidence>
<feature type="coiled-coil region" evidence="1">
    <location>
        <begin position="131"/>
        <end position="165"/>
    </location>
</feature>
<sequence length="380" mass="41979">MISLKTRQLAADAPCPIDKWHILRDLTAARKSFELSDRDITLLQALLSFHPDSQLDPAKSLVIHPSNETICTRAGGMANSTMRRHLGRLVEAGLLRRRDSPNGKRYARRVAGEKIAFGFDLTPLLHRAAEIAQRAEEARAHEAEIKTLRETASLLRRDLAALSDLGLTQCPEGPWDALSDMARLTARQLRRKLDLETLEQIVASLRTAVARAASFFEFETPEMSSNGAPNEQHQQSSLKESLDSELTNEEIDPASENAALDSEIDTRIAEKPAAPPPPLRLVLGTCSEIAVFSPDPIQDWHGLIRAAEKIRPMTGISDSAWNDAKAAMGPEQASTTLCAMLQRFSEIRNPGGYLRHLTRKAREGGFSSTRMILALERRAA</sequence>
<reference evidence="6" key="1">
    <citation type="submission" date="2016-10" db="EMBL/GenBank/DDBJ databases">
        <authorList>
            <person name="Varghese N."/>
            <person name="Submissions S."/>
        </authorList>
    </citation>
    <scope>NUCLEOTIDE SEQUENCE [LARGE SCALE GENOMIC DNA]</scope>
    <source>
        <strain evidence="6">DSM 26894</strain>
    </source>
</reference>
<keyword evidence="1" id="KW-0175">Coiled coil</keyword>
<dbReference type="SUPFAM" id="SSF46785">
    <property type="entry name" value="Winged helix' DNA-binding domain"/>
    <property type="match status" value="1"/>
</dbReference>
<protein>
    <submittedName>
        <fullName evidence="5">Replication initiation protein RepC</fullName>
    </submittedName>
</protein>
<accession>A0A1I6T3N5</accession>
<organism evidence="5 6">
    <name type="scientific">Alloyangia pacifica</name>
    <dbReference type="NCBI Taxonomy" id="311180"/>
    <lineage>
        <taxon>Bacteria</taxon>
        <taxon>Pseudomonadati</taxon>
        <taxon>Pseudomonadota</taxon>
        <taxon>Alphaproteobacteria</taxon>
        <taxon>Rhodobacterales</taxon>
        <taxon>Roseobacteraceae</taxon>
        <taxon>Alloyangia</taxon>
    </lineage>
</organism>
<dbReference type="InterPro" id="IPR036388">
    <property type="entry name" value="WH-like_DNA-bd_sf"/>
</dbReference>
<proteinExistence type="predicted"/>
<name>A0A1I6T3N5_9RHOB</name>
<evidence type="ECO:0000259" key="3">
    <source>
        <dbReference type="Pfam" id="PF03428"/>
    </source>
</evidence>
<dbReference type="AlphaFoldDB" id="A0A1I6T3N5"/>
<keyword evidence="6" id="KW-1185">Reference proteome</keyword>